<dbReference type="Proteomes" id="UP000490535">
    <property type="component" value="Unassembled WGS sequence"/>
</dbReference>
<sequence>MNFFNSLKFEIARLIFYFDHTASDRKLQNSNDKTELPS</sequence>
<comment type="caution">
    <text evidence="1">The sequence shown here is derived from an EMBL/GenBank/DDBJ whole genome shotgun (WGS) entry which is preliminary data.</text>
</comment>
<reference evidence="2" key="1">
    <citation type="journal article" date="2020" name="MBio">
        <title>Horizontal gene transfer to a defensive symbiont with a reduced genome amongst a multipartite beetle microbiome.</title>
        <authorList>
            <person name="Waterworth S.C."/>
            <person name="Florez L.V."/>
            <person name="Rees E.R."/>
            <person name="Hertweck C."/>
            <person name="Kaltenpoth M."/>
            <person name="Kwan J.C."/>
        </authorList>
    </citation>
    <scope>NUCLEOTIDE SEQUENCE [LARGE SCALE GENOMIC DNA]</scope>
</reference>
<evidence type="ECO:0000313" key="2">
    <source>
        <dbReference type="Proteomes" id="UP000490535"/>
    </source>
</evidence>
<dbReference type="EMBL" id="WNDP01000018">
    <property type="protein sequence ID" value="KAF1026770.1"/>
    <property type="molecule type" value="Genomic_DNA"/>
</dbReference>
<gene>
    <name evidence="1" type="ORF">GAK29_01085</name>
</gene>
<proteinExistence type="predicted"/>
<evidence type="ECO:0000313" key="1">
    <source>
        <dbReference type="EMBL" id="KAF1026770.1"/>
    </source>
</evidence>
<organism evidence="1 2">
    <name type="scientific">Acinetobacter bereziniae</name>
    <name type="common">Acinetobacter genomosp. 10</name>
    <dbReference type="NCBI Taxonomy" id="106648"/>
    <lineage>
        <taxon>Bacteria</taxon>
        <taxon>Pseudomonadati</taxon>
        <taxon>Pseudomonadota</taxon>
        <taxon>Gammaproteobacteria</taxon>
        <taxon>Moraxellales</taxon>
        <taxon>Moraxellaceae</taxon>
        <taxon>Acinetobacter</taxon>
    </lineage>
</organism>
<accession>A0A833PHC8</accession>
<protein>
    <submittedName>
        <fullName evidence="1">Uncharacterized protein</fullName>
    </submittedName>
</protein>
<name>A0A833PHC8_ACIBZ</name>
<dbReference type="AlphaFoldDB" id="A0A833PHC8"/>